<proteinExistence type="predicted"/>
<dbReference type="CDD" id="cd16282">
    <property type="entry name" value="metallo-hydrolase-like_MBL-fold"/>
    <property type="match status" value="1"/>
</dbReference>
<dbReference type="Pfam" id="PF00753">
    <property type="entry name" value="Lactamase_B"/>
    <property type="match status" value="1"/>
</dbReference>
<feature type="domain" description="Metallo-beta-lactamase" evidence="1">
    <location>
        <begin position="42"/>
        <end position="227"/>
    </location>
</feature>
<name>A0A4R4VB19_9PSEU</name>
<evidence type="ECO:0000259" key="1">
    <source>
        <dbReference type="SMART" id="SM00849"/>
    </source>
</evidence>
<gene>
    <name evidence="2" type="ORF">E1181_24155</name>
</gene>
<organism evidence="2 3">
    <name type="scientific">Saccharopolyspora terrae</name>
    <dbReference type="NCBI Taxonomy" id="2530384"/>
    <lineage>
        <taxon>Bacteria</taxon>
        <taxon>Bacillati</taxon>
        <taxon>Actinomycetota</taxon>
        <taxon>Actinomycetes</taxon>
        <taxon>Pseudonocardiales</taxon>
        <taxon>Pseudonocardiaceae</taxon>
        <taxon>Saccharopolyspora</taxon>
    </lineage>
</organism>
<evidence type="ECO:0000313" key="2">
    <source>
        <dbReference type="EMBL" id="TDD01951.1"/>
    </source>
</evidence>
<dbReference type="OrthoDB" id="420651at2"/>
<protein>
    <submittedName>
        <fullName evidence="2">MBL fold metallo-hydrolase</fullName>
    </submittedName>
</protein>
<dbReference type="RefSeq" id="WP_132678109.1">
    <property type="nucleotide sequence ID" value="NZ_SMKS01000055.1"/>
</dbReference>
<keyword evidence="2" id="KW-0378">Hydrolase</keyword>
<dbReference type="PANTHER" id="PTHR42951">
    <property type="entry name" value="METALLO-BETA-LACTAMASE DOMAIN-CONTAINING"/>
    <property type="match status" value="1"/>
</dbReference>
<dbReference type="GO" id="GO:0016787">
    <property type="term" value="F:hydrolase activity"/>
    <property type="evidence" value="ECO:0007669"/>
    <property type="project" value="UniProtKB-KW"/>
</dbReference>
<dbReference type="Gene3D" id="3.60.15.10">
    <property type="entry name" value="Ribonuclease Z/Hydroxyacylglutathione hydrolase-like"/>
    <property type="match status" value="1"/>
</dbReference>
<dbReference type="EMBL" id="SMKS01000055">
    <property type="protein sequence ID" value="TDD01951.1"/>
    <property type="molecule type" value="Genomic_DNA"/>
</dbReference>
<dbReference type="InterPro" id="IPR036866">
    <property type="entry name" value="RibonucZ/Hydroxyglut_hydro"/>
</dbReference>
<dbReference type="InterPro" id="IPR001279">
    <property type="entry name" value="Metallo-B-lactamas"/>
</dbReference>
<reference evidence="2 3" key="1">
    <citation type="submission" date="2019-03" db="EMBL/GenBank/DDBJ databases">
        <title>Draft genome sequences of novel Actinobacteria.</title>
        <authorList>
            <person name="Sahin N."/>
            <person name="Ay H."/>
            <person name="Saygin H."/>
        </authorList>
    </citation>
    <scope>NUCLEOTIDE SEQUENCE [LARGE SCALE GENOMIC DNA]</scope>
    <source>
        <strain evidence="2 3">16K309</strain>
    </source>
</reference>
<dbReference type="PANTHER" id="PTHR42951:SF20">
    <property type="entry name" value="BETA LACTAMASE"/>
    <property type="match status" value="1"/>
</dbReference>
<dbReference type="InterPro" id="IPR050855">
    <property type="entry name" value="NDM-1-like"/>
</dbReference>
<dbReference type="SMART" id="SM00849">
    <property type="entry name" value="Lactamase_B"/>
    <property type="match status" value="1"/>
</dbReference>
<accession>A0A4R4VB19</accession>
<sequence length="322" mass="34784">MSYTHTSRPDRGPERSAPDRAALAEVGPGVHAWVQPDGSWWINNAGAVITDDGIVLVDTCATAERTRRFLDAVRAVGGEAPIRFAVNTHLHGDHTHGNALLPDSTAVVGHFATRDGILADTLLTATPPVWEPVPQWEITEHRAPSVVLRDSLTLHVGERAVELHHPGFAAHTPGDVVAWVPDAAVLFSGDLLFHGVTPLVFMGSVEGALKSLEWLAGFRPTAVVPGHGPTFPGSALPRVLEDHARYYRFVLDTARKGRTDGLSPLEAAKRCDLGEFANWPDSERIVLNVHRAYAEADDRDMDLAEAFGDTVTYNGGPLPTHV</sequence>
<dbReference type="SUPFAM" id="SSF56281">
    <property type="entry name" value="Metallo-hydrolase/oxidoreductase"/>
    <property type="match status" value="1"/>
</dbReference>
<dbReference type="Proteomes" id="UP000295674">
    <property type="component" value="Unassembled WGS sequence"/>
</dbReference>
<comment type="caution">
    <text evidence="2">The sequence shown here is derived from an EMBL/GenBank/DDBJ whole genome shotgun (WGS) entry which is preliminary data.</text>
</comment>
<dbReference type="AlphaFoldDB" id="A0A4R4VB19"/>
<keyword evidence="3" id="KW-1185">Reference proteome</keyword>
<evidence type="ECO:0000313" key="3">
    <source>
        <dbReference type="Proteomes" id="UP000295674"/>
    </source>
</evidence>